<dbReference type="GO" id="GO:0030246">
    <property type="term" value="F:carbohydrate binding"/>
    <property type="evidence" value="ECO:0007669"/>
    <property type="project" value="InterPro"/>
</dbReference>
<evidence type="ECO:0008006" key="4">
    <source>
        <dbReference type="Google" id="ProtNLM"/>
    </source>
</evidence>
<dbReference type="InterPro" id="IPR013784">
    <property type="entry name" value="Carb-bd-like_fold"/>
</dbReference>
<reference evidence="2 3" key="1">
    <citation type="journal article" date="2016" name="Nat. Commun.">
        <title>Thousands of microbial genomes shed light on interconnected biogeochemical processes in an aquifer system.</title>
        <authorList>
            <person name="Anantharaman K."/>
            <person name="Brown C.T."/>
            <person name="Hug L.A."/>
            <person name="Sharon I."/>
            <person name="Castelle C.J."/>
            <person name="Probst A.J."/>
            <person name="Thomas B.C."/>
            <person name="Singh A."/>
            <person name="Wilkins M.J."/>
            <person name="Karaoz U."/>
            <person name="Brodie E.L."/>
            <person name="Williams K.H."/>
            <person name="Hubbard S.S."/>
            <person name="Banfield J.F."/>
        </authorList>
    </citation>
    <scope>NUCLEOTIDE SEQUENCE [LARGE SCALE GENOMIC DNA]</scope>
</reference>
<name>A0A1F8H9R2_9BACT</name>
<dbReference type="EMBL" id="MGKW01000013">
    <property type="protein sequence ID" value="OGN34331.1"/>
    <property type="molecule type" value="Genomic_DNA"/>
</dbReference>
<evidence type="ECO:0000313" key="2">
    <source>
        <dbReference type="EMBL" id="OGN34331.1"/>
    </source>
</evidence>
<keyword evidence="1" id="KW-0812">Transmembrane</keyword>
<gene>
    <name evidence="2" type="ORF">A3I39_00275</name>
</gene>
<dbReference type="Proteomes" id="UP000178155">
    <property type="component" value="Unassembled WGS sequence"/>
</dbReference>
<proteinExistence type="predicted"/>
<dbReference type="Gene3D" id="2.60.40.1120">
    <property type="entry name" value="Carboxypeptidase-like, regulatory domain"/>
    <property type="match status" value="1"/>
</dbReference>
<sequence>MSEHKHFLNKKFIVTFIVLALLGSGAYAGIWYWGNQKYSFKDMNPVFTPRPDPTADWKTYTNTQYGFEFKYPQTWAKVSSASYADGTPHLIIYTDMYPAQDYDARVDVYLDNLKSVQDSNPLFKGSIGSLTIINNVSWVKYQVKGLNGNLLDGFDYLTEHNAKTYDIGASAITANQILSTFKFTGASVSPLPVAGNGILMGHADVGSICPVQQSGVACTPSPQANMARQVGVFTQAGALVSSQHLDANGNYQFSLVPGIYTIKASGMQVDRLSVTKGTVTIKVGQTTTLNFSIDTGIR</sequence>
<evidence type="ECO:0000256" key="1">
    <source>
        <dbReference type="SAM" id="Phobius"/>
    </source>
</evidence>
<feature type="transmembrane region" description="Helical" evidence="1">
    <location>
        <begin position="12"/>
        <end position="34"/>
    </location>
</feature>
<evidence type="ECO:0000313" key="3">
    <source>
        <dbReference type="Proteomes" id="UP000178155"/>
    </source>
</evidence>
<keyword evidence="1" id="KW-0472">Membrane</keyword>
<dbReference type="AlphaFoldDB" id="A0A1F8H9R2"/>
<accession>A0A1F8H9R2</accession>
<keyword evidence="1" id="KW-1133">Transmembrane helix</keyword>
<protein>
    <recommendedName>
        <fullName evidence="4">Carboxypeptidase regulatory-like domain-containing protein</fullName>
    </recommendedName>
</protein>
<dbReference type="SUPFAM" id="SSF49452">
    <property type="entry name" value="Starch-binding domain-like"/>
    <property type="match status" value="1"/>
</dbReference>
<comment type="caution">
    <text evidence="2">The sequence shown here is derived from an EMBL/GenBank/DDBJ whole genome shotgun (WGS) entry which is preliminary data.</text>
</comment>
<organism evidence="2 3">
    <name type="scientific">Candidatus Yanofskybacteria bacterium RIFCSPLOWO2_02_FULL_47_9b</name>
    <dbReference type="NCBI Taxonomy" id="1802708"/>
    <lineage>
        <taxon>Bacteria</taxon>
        <taxon>Candidatus Yanofskyibacteriota</taxon>
    </lineage>
</organism>